<evidence type="ECO:0000256" key="2">
    <source>
        <dbReference type="ARBA" id="ARBA00022473"/>
    </source>
</evidence>
<keyword evidence="3" id="KW-0238">DNA-binding</keyword>
<name>A0AAQ4QQA3_GASAC</name>
<protein>
    <recommendedName>
        <fullName evidence="9">Homeobox domain-containing protein</fullName>
    </recommendedName>
</protein>
<evidence type="ECO:0000256" key="5">
    <source>
        <dbReference type="ARBA" id="ARBA00023242"/>
    </source>
</evidence>
<keyword evidence="8" id="KW-1185">Reference proteome</keyword>
<sequence length="267" mass="28014">MSSYFVNSTFPVTLPGTGAGGQSAESFLGQIPLYSSGYAADHPLRHYSGAAAVSAAATAYGASSGVVHQEKPYPAPSYYQQAANGAYGAHRAAQGVVGAGACDYAVAAAAAAAAATSFYRDKEHACTLEEHQLAMSQEGMHRKVECAGLSGKGVFGETMDDKLPSSAPIYPWMQRMNSCNGSSCWCFACQLPFYYLTWSLYCLFITEQGPSAAPGGADGKRTRATRRSSWRRSSTSTGTSRGGDASRSRTRSASRSGRLRSGSRTGG</sequence>
<keyword evidence="2" id="KW-0217">Developmental protein</keyword>
<evidence type="ECO:0008006" key="9">
    <source>
        <dbReference type="Google" id="ProtNLM"/>
    </source>
</evidence>
<keyword evidence="4" id="KW-0371">Homeobox</keyword>
<dbReference type="InterPro" id="IPR001827">
    <property type="entry name" value="Homeobox_Antennapedia_CS"/>
</dbReference>
<evidence type="ECO:0000256" key="3">
    <source>
        <dbReference type="ARBA" id="ARBA00023125"/>
    </source>
</evidence>
<evidence type="ECO:0000256" key="6">
    <source>
        <dbReference type="SAM" id="MobiDB-lite"/>
    </source>
</evidence>
<evidence type="ECO:0000313" key="7">
    <source>
        <dbReference type="Ensembl" id="ENSGACP00000052503.1"/>
    </source>
</evidence>
<reference evidence="7" key="3">
    <citation type="submission" date="2025-09" db="UniProtKB">
        <authorList>
            <consortium name="Ensembl"/>
        </authorList>
    </citation>
    <scope>IDENTIFICATION</scope>
</reference>
<evidence type="ECO:0000313" key="8">
    <source>
        <dbReference type="Proteomes" id="UP000007635"/>
    </source>
</evidence>
<evidence type="ECO:0000256" key="1">
    <source>
        <dbReference type="ARBA" id="ARBA00004123"/>
    </source>
</evidence>
<feature type="region of interest" description="Disordered" evidence="6">
    <location>
        <begin position="211"/>
        <end position="267"/>
    </location>
</feature>
<dbReference type="PROSITE" id="PS00032">
    <property type="entry name" value="ANTENNAPEDIA"/>
    <property type="match status" value="1"/>
</dbReference>
<proteinExistence type="predicted"/>
<dbReference type="Proteomes" id="UP000007635">
    <property type="component" value="Chromosome XI"/>
</dbReference>
<comment type="subcellular location">
    <subcellularLocation>
        <location evidence="1">Nucleus</location>
    </subcellularLocation>
</comment>
<dbReference type="AlphaFoldDB" id="A0AAQ4QQA3"/>
<dbReference type="Ensembl" id="ENSGACT00000068969.1">
    <property type="protein sequence ID" value="ENSGACP00000052503.1"/>
    <property type="gene ID" value="ENSGACG00000034519.1"/>
</dbReference>
<dbReference type="GO" id="GO:0003700">
    <property type="term" value="F:DNA-binding transcription factor activity"/>
    <property type="evidence" value="ECO:0007669"/>
    <property type="project" value="InterPro"/>
</dbReference>
<organism evidence="7 8">
    <name type="scientific">Gasterosteus aculeatus aculeatus</name>
    <name type="common">three-spined stickleback</name>
    <dbReference type="NCBI Taxonomy" id="481459"/>
    <lineage>
        <taxon>Eukaryota</taxon>
        <taxon>Metazoa</taxon>
        <taxon>Chordata</taxon>
        <taxon>Craniata</taxon>
        <taxon>Vertebrata</taxon>
        <taxon>Euteleostomi</taxon>
        <taxon>Actinopterygii</taxon>
        <taxon>Neopterygii</taxon>
        <taxon>Teleostei</taxon>
        <taxon>Neoteleostei</taxon>
        <taxon>Acanthomorphata</taxon>
        <taxon>Eupercaria</taxon>
        <taxon>Perciformes</taxon>
        <taxon>Cottioidei</taxon>
        <taxon>Gasterosteales</taxon>
        <taxon>Gasterosteidae</taxon>
        <taxon>Gasterosteus</taxon>
    </lineage>
</organism>
<dbReference type="GO" id="GO:0005634">
    <property type="term" value="C:nucleus"/>
    <property type="evidence" value="ECO:0007669"/>
    <property type="project" value="UniProtKB-SubCell"/>
</dbReference>
<keyword evidence="5" id="KW-0539">Nucleus</keyword>
<reference evidence="7 8" key="1">
    <citation type="journal article" date="2021" name="G3 (Bethesda)">
        <title>Improved contiguity of the threespine stickleback genome using long-read sequencing.</title>
        <authorList>
            <person name="Nath S."/>
            <person name="Shaw D.E."/>
            <person name="White M.A."/>
        </authorList>
    </citation>
    <scope>NUCLEOTIDE SEQUENCE [LARGE SCALE GENOMIC DNA]</scope>
    <source>
        <strain evidence="7 8">Lake Benthic</strain>
    </source>
</reference>
<feature type="compositionally biased region" description="Low complexity" evidence="6">
    <location>
        <begin position="231"/>
        <end position="267"/>
    </location>
</feature>
<reference evidence="7" key="2">
    <citation type="submission" date="2025-08" db="UniProtKB">
        <authorList>
            <consortium name="Ensembl"/>
        </authorList>
    </citation>
    <scope>IDENTIFICATION</scope>
</reference>
<dbReference type="GeneTree" id="ENSGT00940000165065"/>
<accession>A0AAQ4QQA3</accession>
<dbReference type="GO" id="GO:0003677">
    <property type="term" value="F:DNA binding"/>
    <property type="evidence" value="ECO:0007669"/>
    <property type="project" value="UniProtKB-KW"/>
</dbReference>
<evidence type="ECO:0000256" key="4">
    <source>
        <dbReference type="ARBA" id="ARBA00023155"/>
    </source>
</evidence>